<gene>
    <name evidence="1" type="ORF">AVDCRST_MAG13-3020</name>
</gene>
<accession>A0A6J4T5Z8</accession>
<evidence type="ECO:0000313" key="1">
    <source>
        <dbReference type="EMBL" id="CAA9515010.1"/>
    </source>
</evidence>
<protein>
    <submittedName>
        <fullName evidence="1">Uncharacterized protein</fullName>
    </submittedName>
</protein>
<sequence length="205" mass="22387">MGVALAVAARLDEPRELRVAPFVRELDLRPLGGRERHALEEEPLVVLERELADAQVRRRAELRPDLAHVRLDRLVAHGERHGHPVVAVLDEVQAVDPVDVDRRHVLPAAPGGRHAEPAVAELAGGRPERAVELVVASDRADDRVQRDGLEPQVGLGAAAERGHDVLERQHVHRVPGLPAHARAQLLERVAAQPAVEVLARSLLVV</sequence>
<reference evidence="1" key="1">
    <citation type="submission" date="2020-02" db="EMBL/GenBank/DDBJ databases">
        <authorList>
            <person name="Meier V. D."/>
        </authorList>
    </citation>
    <scope>NUCLEOTIDE SEQUENCE</scope>
    <source>
        <strain evidence="1">AVDCRST_MAG13</strain>
    </source>
</reference>
<dbReference type="AlphaFoldDB" id="A0A6J4T5Z8"/>
<dbReference type="EMBL" id="CADCVO010000491">
    <property type="protein sequence ID" value="CAA9515010.1"/>
    <property type="molecule type" value="Genomic_DNA"/>
</dbReference>
<organism evidence="1">
    <name type="scientific">uncultured Solirubrobacteraceae bacterium</name>
    <dbReference type="NCBI Taxonomy" id="1162706"/>
    <lineage>
        <taxon>Bacteria</taxon>
        <taxon>Bacillati</taxon>
        <taxon>Actinomycetota</taxon>
        <taxon>Thermoleophilia</taxon>
        <taxon>Solirubrobacterales</taxon>
        <taxon>Solirubrobacteraceae</taxon>
        <taxon>environmental samples</taxon>
    </lineage>
</organism>
<proteinExistence type="predicted"/>
<name>A0A6J4T5Z8_9ACTN</name>